<evidence type="ECO:0000313" key="3">
    <source>
        <dbReference type="Proteomes" id="UP000049222"/>
    </source>
</evidence>
<reference evidence="2 3" key="1">
    <citation type="submission" date="2015-07" db="EMBL/GenBank/DDBJ databases">
        <authorList>
            <person name="Noorani M."/>
        </authorList>
    </citation>
    <scope>NUCLEOTIDE SEQUENCE [LARGE SCALE GENOMIC DNA]</scope>
    <source>
        <strain evidence="2 3">CECT 7802</strain>
    </source>
</reference>
<dbReference type="EMBL" id="CXSU01000011">
    <property type="protein sequence ID" value="CTQ49453.1"/>
    <property type="molecule type" value="Genomic_DNA"/>
</dbReference>
<protein>
    <recommendedName>
        <fullName evidence="1">Transposase DDE domain-containing protein</fullName>
    </recommendedName>
</protein>
<dbReference type="PANTHER" id="PTHR33408">
    <property type="entry name" value="TRANSPOSASE"/>
    <property type="match status" value="1"/>
</dbReference>
<keyword evidence="3" id="KW-1185">Reference proteome</keyword>
<accession>A0A0M6YIW7</accession>
<dbReference type="AlphaFoldDB" id="A0A0M6YIW7"/>
<feature type="domain" description="Transposase DDE" evidence="1">
    <location>
        <begin position="5"/>
        <end position="89"/>
    </location>
</feature>
<evidence type="ECO:0000313" key="2">
    <source>
        <dbReference type="EMBL" id="CTQ49453.1"/>
    </source>
</evidence>
<name>A0A0M6YIW7_9RHOB</name>
<dbReference type="InterPro" id="IPR025668">
    <property type="entry name" value="Tnp_DDE_dom"/>
</dbReference>
<dbReference type="Pfam" id="PF13751">
    <property type="entry name" value="DDE_Tnp_1_6"/>
    <property type="match status" value="1"/>
</dbReference>
<proteinExistence type="predicted"/>
<evidence type="ECO:0000259" key="1">
    <source>
        <dbReference type="Pfam" id="PF13751"/>
    </source>
</evidence>
<dbReference type="Proteomes" id="UP000049222">
    <property type="component" value="Unassembled WGS sequence"/>
</dbReference>
<gene>
    <name evidence="2" type="ORF">JDO7802_01467</name>
</gene>
<dbReference type="STRING" id="420998.JDO7802_01467"/>
<organism evidence="2 3">
    <name type="scientific">Jannaschia donghaensis</name>
    <dbReference type="NCBI Taxonomy" id="420998"/>
    <lineage>
        <taxon>Bacteria</taxon>
        <taxon>Pseudomonadati</taxon>
        <taxon>Pseudomonadota</taxon>
        <taxon>Alphaproteobacteria</taxon>
        <taxon>Rhodobacterales</taxon>
        <taxon>Roseobacteraceae</taxon>
        <taxon>Jannaschia</taxon>
    </lineage>
</organism>
<sequence>MPGLPAKYRCSTGKERRITRWEHEHLVEEMQRRINSGGGRMRLRRATVAHPFGTIKAWMGATQFQIRRLKGVRTEMALQILAYDIKRMLLLMGTRGLMAALSG</sequence>